<evidence type="ECO:0000256" key="3">
    <source>
        <dbReference type="ARBA" id="ARBA00022553"/>
    </source>
</evidence>
<feature type="domain" description="Histidine kinase" evidence="5">
    <location>
        <begin position="398"/>
        <end position="510"/>
    </location>
</feature>
<dbReference type="InterPro" id="IPR005467">
    <property type="entry name" value="His_kinase_dom"/>
</dbReference>
<sequence length="515" mass="61482">MDSIFSNEYKKLENHKIFLKNNSFSVENLIDKYECLIKDYEHLLSQTKKISKISDINQMMLIETKKRLRLLLDNSDEGFLMFGKDFLIHNEYSKECLNIFETDDISKKNILELLYNSDYEIEKKILSHIFENDEKDYVYLELLPDEVKINNKILKVKYKIIYLDSVKRVMCIIQDITEKKELEEKIENEKNNTKMLLNVVMNRDILKKNIEDYIRYVTKQIYNDISVYSIQDFIMNFYKNIHTYKGLFLQWHFIKTGKNLDKLENELDLLKKSNIKDKNKVVTFIKDRKLNTFLNEELNFINSVLGKDFLKNEMIWIDKNKIIILEKYIENILPEKYSQLILAEIKKLYFKDIKDIFETYKKYTFELAEKFGKKIDSFEIDSNLFIDIDDYYDFIKSLIHIFRNIVIHGIERPEERLILNKTPGGNIKCKIYEKENIIHIIISDDGKGIENIDKIFEYGYTSKYESNIYAGKGIGLYSVKNEVEILNGKISVYSEPNKGTTFNITIPRRYLCQKY</sequence>
<keyword evidence="6" id="KW-0808">Transferase</keyword>
<dbReference type="Gene3D" id="3.30.450.20">
    <property type="entry name" value="PAS domain"/>
    <property type="match status" value="1"/>
</dbReference>
<organism evidence="6 7">
    <name type="scientific">Marinitoga hydrogenitolerans (strain DSM 16785 / JCM 12826 / AT1271)</name>
    <dbReference type="NCBI Taxonomy" id="1122195"/>
    <lineage>
        <taxon>Bacteria</taxon>
        <taxon>Thermotogati</taxon>
        <taxon>Thermotogota</taxon>
        <taxon>Thermotogae</taxon>
        <taxon>Petrotogales</taxon>
        <taxon>Petrotogaceae</taxon>
        <taxon>Marinitoga</taxon>
    </lineage>
</organism>
<dbReference type="Gene3D" id="3.30.565.10">
    <property type="entry name" value="Histidine kinase-like ATPase, C-terminal domain"/>
    <property type="match status" value="2"/>
</dbReference>
<dbReference type="SUPFAM" id="SSF55874">
    <property type="entry name" value="ATPase domain of HSP90 chaperone/DNA topoisomerase II/histidine kinase"/>
    <property type="match status" value="1"/>
</dbReference>
<dbReference type="InterPro" id="IPR004358">
    <property type="entry name" value="Sig_transdc_His_kin-like_C"/>
</dbReference>
<dbReference type="PANTHER" id="PTHR43547:SF10">
    <property type="entry name" value="SENSOR HISTIDINE KINASE DCUS"/>
    <property type="match status" value="1"/>
</dbReference>
<reference evidence="6" key="1">
    <citation type="submission" date="2016-11" db="EMBL/GenBank/DDBJ databases">
        <authorList>
            <person name="Varghese N."/>
            <person name="Submissions S."/>
        </authorList>
    </citation>
    <scope>NUCLEOTIDE SEQUENCE [LARGE SCALE GENOMIC DNA]</scope>
    <source>
        <strain evidence="6">DSM 16785</strain>
    </source>
</reference>
<dbReference type="RefSeq" id="WP_072864613.1">
    <property type="nucleotide sequence ID" value="NZ_FQUI01000018.1"/>
</dbReference>
<keyword evidence="6" id="KW-0418">Kinase</keyword>
<comment type="catalytic activity">
    <reaction evidence="1">
        <text>ATP + protein L-histidine = ADP + protein N-phospho-L-histidine.</text>
        <dbReference type="EC" id="2.7.13.3"/>
    </reaction>
</comment>
<dbReference type="GO" id="GO:0000155">
    <property type="term" value="F:phosphorelay sensor kinase activity"/>
    <property type="evidence" value="ECO:0007669"/>
    <property type="project" value="TreeGrafter"/>
</dbReference>
<dbReference type="SMART" id="SM00387">
    <property type="entry name" value="HATPase_c"/>
    <property type="match status" value="1"/>
</dbReference>
<dbReference type="PROSITE" id="PS50109">
    <property type="entry name" value="HIS_KIN"/>
    <property type="match status" value="1"/>
</dbReference>
<proteinExistence type="predicted"/>
<evidence type="ECO:0000256" key="4">
    <source>
        <dbReference type="SAM" id="Coils"/>
    </source>
</evidence>
<dbReference type="InterPro" id="IPR003594">
    <property type="entry name" value="HATPase_dom"/>
</dbReference>
<keyword evidence="3" id="KW-0597">Phosphoprotein</keyword>
<evidence type="ECO:0000256" key="1">
    <source>
        <dbReference type="ARBA" id="ARBA00000085"/>
    </source>
</evidence>
<comment type="caution">
    <text evidence="6">The sequence shown here is derived from an EMBL/GenBank/DDBJ whole genome shotgun (WGS) entry which is preliminary data.</text>
</comment>
<dbReference type="EMBL" id="FQUI01000018">
    <property type="protein sequence ID" value="SHE84923.1"/>
    <property type="molecule type" value="Genomic_DNA"/>
</dbReference>
<evidence type="ECO:0000259" key="5">
    <source>
        <dbReference type="PROSITE" id="PS50109"/>
    </source>
</evidence>
<evidence type="ECO:0000313" key="7">
    <source>
        <dbReference type="Proteomes" id="UP000184334"/>
    </source>
</evidence>
<dbReference type="EC" id="2.7.13.3" evidence="2"/>
<dbReference type="AlphaFoldDB" id="A0A1M4WV38"/>
<keyword evidence="7" id="KW-1185">Reference proteome</keyword>
<dbReference type="STRING" id="1122195.SAMN02745164_01266"/>
<dbReference type="Pfam" id="PF02518">
    <property type="entry name" value="HATPase_c"/>
    <property type="match status" value="1"/>
</dbReference>
<dbReference type="InterPro" id="IPR036890">
    <property type="entry name" value="HATPase_C_sf"/>
</dbReference>
<name>A0A1M4WV38_MARH1</name>
<dbReference type="OrthoDB" id="48963at2"/>
<feature type="coiled-coil region" evidence="4">
    <location>
        <begin position="172"/>
        <end position="199"/>
    </location>
</feature>
<accession>A0A1M4WV38</accession>
<dbReference type="PANTHER" id="PTHR43547">
    <property type="entry name" value="TWO-COMPONENT HISTIDINE KINASE"/>
    <property type="match status" value="1"/>
</dbReference>
<evidence type="ECO:0000256" key="2">
    <source>
        <dbReference type="ARBA" id="ARBA00012438"/>
    </source>
</evidence>
<protein>
    <recommendedName>
        <fullName evidence="2">histidine kinase</fullName>
        <ecNumber evidence="2">2.7.13.3</ecNumber>
    </recommendedName>
</protein>
<dbReference type="Proteomes" id="UP000184334">
    <property type="component" value="Unassembled WGS sequence"/>
</dbReference>
<gene>
    <name evidence="6" type="ORF">SAMN02745164_01266</name>
</gene>
<keyword evidence="4" id="KW-0175">Coiled coil</keyword>
<evidence type="ECO:0000313" key="6">
    <source>
        <dbReference type="EMBL" id="SHE84923.1"/>
    </source>
</evidence>
<dbReference type="PRINTS" id="PR00344">
    <property type="entry name" value="BCTRLSENSOR"/>
</dbReference>